<evidence type="ECO:0008006" key="5">
    <source>
        <dbReference type="Google" id="ProtNLM"/>
    </source>
</evidence>
<evidence type="ECO:0000313" key="3">
    <source>
        <dbReference type="EMBL" id="XBY63513.1"/>
    </source>
</evidence>
<dbReference type="Proteomes" id="UP001064896">
    <property type="component" value="Chromosome"/>
</dbReference>
<keyword evidence="4" id="KW-1185">Reference proteome</keyword>
<dbReference type="EMBL" id="CP158373">
    <property type="protein sequence ID" value="XBY63513.1"/>
    <property type="molecule type" value="Genomic_DNA"/>
</dbReference>
<accession>A0AAU7Y3I6</accession>
<keyword evidence="1" id="KW-0732">Signal</keyword>
<sequence>MSPSRFCLLALLTLAGPASAQSPIDYSVLIVTRERVELPTSCDVGLYLQDQLAARLVQGESIAVNLQPGPVSIRLGLLGPGRCKPGIEQQRQQSISLEAGEVRKYRLAMNTSGLYLTPALSNP</sequence>
<name>A0AAU7Y3I6_9PSED</name>
<protein>
    <recommendedName>
        <fullName evidence="5">3-isopropylmalate dehydratase</fullName>
    </recommendedName>
</protein>
<gene>
    <name evidence="3" type="ORF">ABS648_26840</name>
    <name evidence="2" type="ORF">PSm6_13180</name>
</gene>
<dbReference type="AlphaFoldDB" id="A0AAU7Y3I6"/>
<evidence type="ECO:0000313" key="2">
    <source>
        <dbReference type="EMBL" id="BCD84911.1"/>
    </source>
</evidence>
<organism evidence="3">
    <name type="scientific">Pseudomonas solani</name>
    <dbReference type="NCBI Taxonomy" id="2731552"/>
    <lineage>
        <taxon>Bacteria</taxon>
        <taxon>Pseudomonadati</taxon>
        <taxon>Pseudomonadota</taxon>
        <taxon>Gammaproteobacteria</taxon>
        <taxon>Pseudomonadales</taxon>
        <taxon>Pseudomonadaceae</taxon>
        <taxon>Pseudomonas</taxon>
    </lineage>
</organism>
<dbReference type="RefSeq" id="WP_052351372.1">
    <property type="nucleotide sequence ID" value="NZ_AP023081.1"/>
</dbReference>
<reference evidence="2" key="1">
    <citation type="submission" date="2020-05" db="EMBL/GenBank/DDBJ databases">
        <title>Complete genome sequence of Pseudomonas sp. Sm006.</title>
        <authorList>
            <person name="Takeuchi K."/>
            <person name="Someya N."/>
        </authorList>
    </citation>
    <scope>NUCLEOTIDE SEQUENCE</scope>
    <source>
        <strain evidence="2">Sm006</strain>
    </source>
</reference>
<feature type="signal peptide" evidence="1">
    <location>
        <begin position="1"/>
        <end position="20"/>
    </location>
</feature>
<proteinExistence type="predicted"/>
<feature type="chain" id="PRO_5043728338" description="3-isopropylmalate dehydratase" evidence="1">
    <location>
        <begin position="21"/>
        <end position="123"/>
    </location>
</feature>
<reference evidence="3" key="2">
    <citation type="submission" date="2023-08" db="EMBL/GenBank/DDBJ databases">
        <title>Increased levels of nutrients transform a symbiont into a lethal pathobiont.</title>
        <authorList>
            <person name="Lachnit T."/>
            <person name="Ulrich L."/>
            <person name="Willmer F.M."/>
            <person name="Hasenbein T."/>
            <person name="Steiner L.X."/>
            <person name="Wolters M."/>
            <person name="Herbst E.M."/>
            <person name="Deines P."/>
        </authorList>
    </citation>
    <scope>NUCLEOTIDE SEQUENCE</scope>
    <source>
        <strain evidence="3">T3</strain>
    </source>
</reference>
<evidence type="ECO:0000256" key="1">
    <source>
        <dbReference type="SAM" id="SignalP"/>
    </source>
</evidence>
<evidence type="ECO:0000313" key="4">
    <source>
        <dbReference type="Proteomes" id="UP001064896"/>
    </source>
</evidence>
<dbReference type="EMBL" id="AP023081">
    <property type="protein sequence ID" value="BCD84911.1"/>
    <property type="molecule type" value="Genomic_DNA"/>
</dbReference>